<feature type="region of interest" description="Disordered" evidence="8">
    <location>
        <begin position="246"/>
        <end position="279"/>
    </location>
</feature>
<dbReference type="CDD" id="cd09274">
    <property type="entry name" value="RNase_HI_RT_Ty3"/>
    <property type="match status" value="1"/>
</dbReference>
<evidence type="ECO:0000313" key="10">
    <source>
        <dbReference type="EMBL" id="CAN78530.1"/>
    </source>
</evidence>
<dbReference type="Gene3D" id="3.30.70.270">
    <property type="match status" value="2"/>
</dbReference>
<keyword evidence="6" id="KW-0378">Hydrolase</keyword>
<dbReference type="CDD" id="cd00303">
    <property type="entry name" value="retropepsin_like"/>
    <property type="match status" value="1"/>
</dbReference>
<dbReference type="SUPFAM" id="SSF53098">
    <property type="entry name" value="Ribonuclease H-like"/>
    <property type="match status" value="1"/>
</dbReference>
<dbReference type="Gene3D" id="2.40.70.10">
    <property type="entry name" value="Acid Proteases"/>
    <property type="match status" value="1"/>
</dbReference>
<feature type="domain" description="Integrase catalytic" evidence="9">
    <location>
        <begin position="1683"/>
        <end position="1847"/>
    </location>
</feature>
<protein>
    <recommendedName>
        <fullName evidence="1">RNA-directed DNA polymerase</fullName>
        <ecNumber evidence="1">2.7.7.49</ecNumber>
    </recommendedName>
</protein>
<dbReference type="InterPro" id="IPR001584">
    <property type="entry name" value="Integrase_cat-core"/>
</dbReference>
<keyword evidence="5" id="KW-0255">Endonuclease</keyword>
<dbReference type="Pfam" id="PF17917">
    <property type="entry name" value="RT_RNaseH"/>
    <property type="match status" value="1"/>
</dbReference>
<proteinExistence type="predicted"/>
<accession>A5B0U4</accession>
<feature type="compositionally biased region" description="Low complexity" evidence="8">
    <location>
        <begin position="29"/>
        <end position="42"/>
    </location>
</feature>
<reference evidence="10" key="1">
    <citation type="journal article" date="2007" name="PLoS ONE">
        <title>The first genome sequence of an elite grapevine cultivar (Pinot noir Vitis vinifera L.): coping with a highly heterozygous genome.</title>
        <authorList>
            <person name="Velasco R."/>
            <person name="Zharkikh A."/>
            <person name="Troggio M."/>
            <person name="Cartwright D.A."/>
            <person name="Cestaro A."/>
            <person name="Pruss D."/>
            <person name="Pindo M."/>
            <person name="FitzGerald L.M."/>
            <person name="Vezzulli S."/>
            <person name="Reid J."/>
            <person name="Malacarne G."/>
            <person name="Iliev D."/>
            <person name="Coppola G."/>
            <person name="Wardell B."/>
            <person name="Micheletti D."/>
            <person name="Macalma T."/>
            <person name="Facci M."/>
            <person name="Mitchell J.T."/>
            <person name="Perazzolli M."/>
            <person name="Eldredge G."/>
            <person name="Gatto P."/>
            <person name="Oyzerski R."/>
            <person name="Moretto M."/>
            <person name="Gutin N."/>
            <person name="Stefanini M."/>
            <person name="Chen Y."/>
            <person name="Segala C."/>
            <person name="Davenport C."/>
            <person name="Dematte L."/>
            <person name="Mraz A."/>
            <person name="Battilana J."/>
            <person name="Stormo K."/>
            <person name="Costa F."/>
            <person name="Tao Q."/>
            <person name="Si-Ammour A."/>
            <person name="Harkins T."/>
            <person name="Lackey A."/>
            <person name="Perbost C."/>
            <person name="Taillon B."/>
            <person name="Stella A."/>
            <person name="Solovyev V."/>
            <person name="Fawcett J.A."/>
            <person name="Sterck L."/>
            <person name="Vandepoele K."/>
            <person name="Grando S.M."/>
            <person name="Toppo S."/>
            <person name="Moser C."/>
            <person name="Lanchbury J."/>
            <person name="Bogden R."/>
            <person name="Skolnick M."/>
            <person name="Sgaramella V."/>
            <person name="Bhatnagar S.K."/>
            <person name="Fontana P."/>
            <person name="Gutin A."/>
            <person name="Van de Peer Y."/>
            <person name="Salamini F."/>
            <person name="Viola R."/>
        </authorList>
    </citation>
    <scope>NUCLEOTIDE SEQUENCE</scope>
</reference>
<dbReference type="GO" id="GO:0003964">
    <property type="term" value="F:RNA-directed DNA polymerase activity"/>
    <property type="evidence" value="ECO:0007669"/>
    <property type="project" value="UniProtKB-KW"/>
</dbReference>
<dbReference type="Gene3D" id="3.30.420.10">
    <property type="entry name" value="Ribonuclease H-like superfamily/Ribonuclease H"/>
    <property type="match status" value="1"/>
</dbReference>
<dbReference type="InterPro" id="IPR000477">
    <property type="entry name" value="RT_dom"/>
</dbReference>
<name>A5B0U4_VITVI</name>
<dbReference type="InterPro" id="IPR043128">
    <property type="entry name" value="Rev_trsase/Diguanyl_cyclase"/>
</dbReference>
<dbReference type="Pfam" id="PF00665">
    <property type="entry name" value="rve"/>
    <property type="match status" value="1"/>
</dbReference>
<dbReference type="Gene3D" id="3.10.10.10">
    <property type="entry name" value="HIV Type 1 Reverse Transcriptase, subunit A, domain 1"/>
    <property type="match status" value="1"/>
</dbReference>
<evidence type="ECO:0000256" key="1">
    <source>
        <dbReference type="ARBA" id="ARBA00012493"/>
    </source>
</evidence>
<feature type="region of interest" description="Disordered" evidence="8">
    <location>
        <begin position="1"/>
        <end position="48"/>
    </location>
</feature>
<dbReference type="GO" id="GO:0003676">
    <property type="term" value="F:nucleic acid binding"/>
    <property type="evidence" value="ECO:0007669"/>
    <property type="project" value="InterPro"/>
</dbReference>
<dbReference type="GO" id="GO:0015074">
    <property type="term" value="P:DNA integration"/>
    <property type="evidence" value="ECO:0007669"/>
    <property type="project" value="InterPro"/>
</dbReference>
<dbReference type="GO" id="GO:0016787">
    <property type="term" value="F:hydrolase activity"/>
    <property type="evidence" value="ECO:0007669"/>
    <property type="project" value="UniProtKB-KW"/>
</dbReference>
<dbReference type="Gene3D" id="1.10.340.70">
    <property type="match status" value="1"/>
</dbReference>
<dbReference type="InterPro" id="IPR021109">
    <property type="entry name" value="Peptidase_aspartic_dom_sf"/>
</dbReference>
<dbReference type="InterPro" id="IPR041373">
    <property type="entry name" value="RT_RNaseH"/>
</dbReference>
<evidence type="ECO:0000256" key="2">
    <source>
        <dbReference type="ARBA" id="ARBA00022679"/>
    </source>
</evidence>
<evidence type="ECO:0000259" key="9">
    <source>
        <dbReference type="PROSITE" id="PS50994"/>
    </source>
</evidence>
<keyword evidence="7" id="KW-0695">RNA-directed DNA polymerase</keyword>
<dbReference type="Pfam" id="PF00078">
    <property type="entry name" value="RVT_1"/>
    <property type="match status" value="1"/>
</dbReference>
<evidence type="ECO:0000256" key="6">
    <source>
        <dbReference type="ARBA" id="ARBA00022801"/>
    </source>
</evidence>
<dbReference type="Pfam" id="PF13650">
    <property type="entry name" value="Asp_protease_2"/>
    <property type="match status" value="1"/>
</dbReference>
<dbReference type="FunFam" id="3.30.70.270:FF:000020">
    <property type="entry name" value="Transposon Tf2-6 polyprotein-like Protein"/>
    <property type="match status" value="1"/>
</dbReference>
<dbReference type="SUPFAM" id="SSF56672">
    <property type="entry name" value="DNA/RNA polymerases"/>
    <property type="match status" value="1"/>
</dbReference>
<evidence type="ECO:0000256" key="8">
    <source>
        <dbReference type="SAM" id="MobiDB-lite"/>
    </source>
</evidence>
<dbReference type="InterPro" id="IPR012337">
    <property type="entry name" value="RNaseH-like_sf"/>
</dbReference>
<dbReference type="SUPFAM" id="SSF50630">
    <property type="entry name" value="Acid proteases"/>
    <property type="match status" value="1"/>
</dbReference>
<dbReference type="PROSITE" id="PS50994">
    <property type="entry name" value="INTEGRASE"/>
    <property type="match status" value="1"/>
</dbReference>
<evidence type="ECO:0000256" key="4">
    <source>
        <dbReference type="ARBA" id="ARBA00022722"/>
    </source>
</evidence>
<dbReference type="PANTHER" id="PTHR37984">
    <property type="entry name" value="PROTEIN CBG26694"/>
    <property type="match status" value="1"/>
</dbReference>
<dbReference type="GO" id="GO:0004519">
    <property type="term" value="F:endonuclease activity"/>
    <property type="evidence" value="ECO:0007669"/>
    <property type="project" value="UniProtKB-KW"/>
</dbReference>
<dbReference type="InterPro" id="IPR036397">
    <property type="entry name" value="RNaseH_sf"/>
</dbReference>
<feature type="region of interest" description="Disordered" evidence="8">
    <location>
        <begin position="699"/>
        <end position="782"/>
    </location>
</feature>
<organism evidence="10">
    <name type="scientific">Vitis vinifera</name>
    <name type="common">Grape</name>
    <dbReference type="NCBI Taxonomy" id="29760"/>
    <lineage>
        <taxon>Eukaryota</taxon>
        <taxon>Viridiplantae</taxon>
        <taxon>Streptophyta</taxon>
        <taxon>Embryophyta</taxon>
        <taxon>Tracheophyta</taxon>
        <taxon>Spermatophyta</taxon>
        <taxon>Magnoliopsida</taxon>
        <taxon>eudicotyledons</taxon>
        <taxon>Gunneridae</taxon>
        <taxon>Pentapetalae</taxon>
        <taxon>rosids</taxon>
        <taxon>Vitales</taxon>
        <taxon>Vitaceae</taxon>
        <taxon>Viteae</taxon>
        <taxon>Vitis</taxon>
    </lineage>
</organism>
<dbReference type="InterPro" id="IPR043502">
    <property type="entry name" value="DNA/RNA_pol_sf"/>
</dbReference>
<sequence length="1993" mass="228521">MAGASSSKGQKLGTGSPKKKAKVSEPIDLTESSSEPESELTPSPSPVKKARPFHSELYLNITTFRLQPELRDSFRLLRRYHMEHLLTPKDFFYPRVALDFYQSMTTNQVRDPTIIHFTIYKRHGILEARHIAEALHIPYEPARASSRHYILRKELPPSMFFIDALLRHNIFPLQHWVQRRGVLLEALFRISEGYFFCPHHLIMAALMYFEEKILEHLGYPVEPQHERRRICREIFTLDRWTSMTTYGADQGAPSEPEHPDEPVEIPANTPPPAPAVASTEPIPKVSCNLCMPYWIRDQEGRLVRIENPQDTELDIYVNIMDPPQEDQNSQHGQGGNPNAYLSMRDRMHPPRMSAPSCIVPPLEQLIIRPHIVPLLPNFHGMESENPYTHIPTSRSLRRTNGLKRQISNFSAKENEKFHECRERCMEAINACPHHGFDTWLLVSYFYDGMSSSMKQILETMCGGDFMSKNPEEAMDFLSYVSEVSRGWDEPNSREMGSMKAPVNPKGGMYMLSEDMDMKAKVATMARRLEELELKKMHEVQAISETQAHVMPCTICQSCDHVIDECPTIPTVREMLGDQANVVGQFRPNNNASYGNTYNSSWRNHPNFSWKPRPPLYQPQAQTQAPQQTSSVEQAIVNLSKVMRDFVGEQKTINSQLHQKIENVESSQIKRMDGMQNDLSQKIDNIQYSISRLTNFNTVNEKGKFPSQPSQNPKGVHEVETQDGESSNLREVKAMITLRSGKEVDQPLPNVRQDEELMSKRPLVKESNNQEDKSGKKNASKSSIGEELRIVIKEDMMKKHMPPPFPQALHGKKGIKNSLEILEVLRQVKVNIPLLDMIKQVPTYAKFLKDLCIVKRGLNVTKKAFLTEQVSAIIQCKSPVKYKDPGCPTISVNIGGTHVEKALLDLGASVNLLPYYVYKQLGLRELKPTTITLSLVDRSVKIPKGVIEDVLVQVDKFYYPVDFVVLDTDSTVKEENYVPIILGRTFLVTSNAIINCRNGVMQLIFGNMTLELNIFHLCKRHLHPEEEEGFEEVCLINTLVEEHCDKNLEESLNESLGVLEDGLPEPSDVLAIMSSLEETGRDLTTYAYLEEDEKCPMVVSSTLTSDQEDSLLGVLRKCKKTIGWTISDLKGISPLVCTHHIYMEEDAKPARQPQRRLNPHMQEVVRGEVLKLLQAGIIYPISDSLWVSPTQVVPKKSGITMIQNEKGEEVSKHYRRLNSVTRKDHFPLSFMDQVLERVSGHPFYYFLDGYSGYFQIEIDLEDQEKTTFTCPFGTFAYRRMPFGLCNAPATFQRCMLSIFSDMVERIMEVFMDDITVYGDSYEECLLHLEAVLQRCIEKDLVLNWEKCHFMVQQGIVLGHIISKNGIEVDKAKMELIVKLPPPTNVKGIRQFLGHAGFYRRFIKDFSKISKPLCELLVKDAKFVWDEKCQKSFEELKQFLTTAPIVRAPNWKLPFEVMCDASDLAMGAVLGQREDGKPYVIYYASKTLNEAQRNYTTIEKELLAVVFSLDKFRAYLVGSVIVVFTDHSALKYLLTKQDAKARLIRWILLLQEFNLQIRDKRELKMCDDFPEESLMSIEVASWYSHIANYLVTGEVPSEWSAQDKKHFFAKIHAYYWEEPFLFKYCADQIIRKCVPKQEQLGILSHCHNSACGGFWWPSLFKDAHVMCKGCDRCQRLGKLTRRNMMPLNPILIVDVFDVWGIDFMGPFPMSFGHSYILVGVDYVSKSVEAIPCRSNDHKVVLKFLKEKIFSRFGVPMAIISDGGTHFCNKPFETLLAKYGVKHKVATPYHPQTSGQVELANQEIKNILMKVVNVNRKDWSIKLLDSLWAYKTAYKTILGMSPYRLVYGKACHLPVEIEYKAWWAIKKLNIDLTRAGLKRCLDLNEFEEMRNDAYLNSKIAKARLKKWHDQLVNQKKFTKGQRVLLYDSKLPLFPGKLKSRWTGPFIIREVHPNGVVEVFNPKGNQTFKVNGHRLKPFIEPYNADKEEINLLEPQQL</sequence>
<evidence type="ECO:0000256" key="7">
    <source>
        <dbReference type="ARBA" id="ARBA00022918"/>
    </source>
</evidence>
<dbReference type="FunFam" id="3.10.20.370:FF:000001">
    <property type="entry name" value="Retrovirus-related Pol polyprotein from transposon 17.6-like protein"/>
    <property type="match status" value="1"/>
</dbReference>
<dbReference type="PANTHER" id="PTHR37984:SF5">
    <property type="entry name" value="PROTEIN NYNRIN-LIKE"/>
    <property type="match status" value="1"/>
</dbReference>
<keyword evidence="4" id="KW-0540">Nuclease</keyword>
<evidence type="ECO:0000256" key="3">
    <source>
        <dbReference type="ARBA" id="ARBA00022695"/>
    </source>
</evidence>
<gene>
    <name evidence="10" type="ORF">VITISV_043799</name>
</gene>
<keyword evidence="2" id="KW-0808">Transferase</keyword>
<dbReference type="EC" id="2.7.7.49" evidence="1"/>
<keyword evidence="3" id="KW-0548">Nucleotidyltransferase</keyword>
<dbReference type="InterPro" id="IPR050951">
    <property type="entry name" value="Retrovirus_Pol_polyprotein"/>
</dbReference>
<dbReference type="EMBL" id="AM442695">
    <property type="protein sequence ID" value="CAN78530.1"/>
    <property type="molecule type" value="Genomic_DNA"/>
</dbReference>
<dbReference type="CDD" id="cd01647">
    <property type="entry name" value="RT_LTR"/>
    <property type="match status" value="1"/>
</dbReference>
<evidence type="ECO:0000256" key="5">
    <source>
        <dbReference type="ARBA" id="ARBA00022759"/>
    </source>
</evidence>